<gene>
    <name evidence="1" type="ORF">L210DRAFT_50901</name>
</gene>
<accession>A0AAD4C2N2</accession>
<evidence type="ECO:0000313" key="1">
    <source>
        <dbReference type="EMBL" id="KAF8446229.1"/>
    </source>
</evidence>
<comment type="caution">
    <text evidence="1">The sequence shown here is derived from an EMBL/GenBank/DDBJ whole genome shotgun (WGS) entry which is preliminary data.</text>
</comment>
<sequence length="172" mass="19971">MSLLNSYSIGSRCRSIRREWWWPSRLVDYDQRTLSLVSSAYGCAPDLPSILTRVLEVLIPCVSISQKSWYRQFMSDRYRSITRSVTPLDRFISCVPYTAYPRSTSVFTTLVCFIRWRFSRGTLPPGCILYTSDCSSRSECSNTIFSPFFVPAWQYLYLYSEFLQAATCERGC</sequence>
<reference evidence="1" key="1">
    <citation type="submission" date="2019-10" db="EMBL/GenBank/DDBJ databases">
        <authorList>
            <consortium name="DOE Joint Genome Institute"/>
            <person name="Kuo A."/>
            <person name="Miyauchi S."/>
            <person name="Kiss E."/>
            <person name="Drula E."/>
            <person name="Kohler A."/>
            <person name="Sanchez-Garcia M."/>
            <person name="Andreopoulos B."/>
            <person name="Barry K.W."/>
            <person name="Bonito G."/>
            <person name="Buee M."/>
            <person name="Carver A."/>
            <person name="Chen C."/>
            <person name="Cichocki N."/>
            <person name="Clum A."/>
            <person name="Culley D."/>
            <person name="Crous P.W."/>
            <person name="Fauchery L."/>
            <person name="Girlanda M."/>
            <person name="Hayes R."/>
            <person name="Keri Z."/>
            <person name="LaButti K."/>
            <person name="Lipzen A."/>
            <person name="Lombard V."/>
            <person name="Magnuson J."/>
            <person name="Maillard F."/>
            <person name="Morin E."/>
            <person name="Murat C."/>
            <person name="Nolan M."/>
            <person name="Ohm R."/>
            <person name="Pangilinan J."/>
            <person name="Pereira M."/>
            <person name="Perotto S."/>
            <person name="Peter M."/>
            <person name="Riley R."/>
            <person name="Sitrit Y."/>
            <person name="Stielow B."/>
            <person name="Szollosi G."/>
            <person name="Zifcakova L."/>
            <person name="Stursova M."/>
            <person name="Spatafora J.W."/>
            <person name="Tedersoo L."/>
            <person name="Vaario L.-M."/>
            <person name="Yamada A."/>
            <person name="Yan M."/>
            <person name="Wang P."/>
            <person name="Xu J."/>
            <person name="Bruns T."/>
            <person name="Baldrian P."/>
            <person name="Vilgalys R."/>
            <person name="Henrissat B."/>
            <person name="Grigoriev I.V."/>
            <person name="Hibbett D."/>
            <person name="Nagy L.G."/>
            <person name="Martin F.M."/>
        </authorList>
    </citation>
    <scope>NUCLEOTIDE SEQUENCE</scope>
    <source>
        <strain evidence="1">BED1</strain>
    </source>
</reference>
<dbReference type="Proteomes" id="UP001194468">
    <property type="component" value="Unassembled WGS sequence"/>
</dbReference>
<name>A0AAD4C2N2_BOLED</name>
<dbReference type="AlphaFoldDB" id="A0AAD4C2N2"/>
<reference evidence="1" key="2">
    <citation type="journal article" date="2020" name="Nat. Commun.">
        <title>Large-scale genome sequencing of mycorrhizal fungi provides insights into the early evolution of symbiotic traits.</title>
        <authorList>
            <person name="Miyauchi S."/>
            <person name="Kiss E."/>
            <person name="Kuo A."/>
            <person name="Drula E."/>
            <person name="Kohler A."/>
            <person name="Sanchez-Garcia M."/>
            <person name="Morin E."/>
            <person name="Andreopoulos B."/>
            <person name="Barry K.W."/>
            <person name="Bonito G."/>
            <person name="Buee M."/>
            <person name="Carver A."/>
            <person name="Chen C."/>
            <person name="Cichocki N."/>
            <person name="Clum A."/>
            <person name="Culley D."/>
            <person name="Crous P.W."/>
            <person name="Fauchery L."/>
            <person name="Girlanda M."/>
            <person name="Hayes R.D."/>
            <person name="Keri Z."/>
            <person name="LaButti K."/>
            <person name="Lipzen A."/>
            <person name="Lombard V."/>
            <person name="Magnuson J."/>
            <person name="Maillard F."/>
            <person name="Murat C."/>
            <person name="Nolan M."/>
            <person name="Ohm R.A."/>
            <person name="Pangilinan J."/>
            <person name="Pereira M.F."/>
            <person name="Perotto S."/>
            <person name="Peter M."/>
            <person name="Pfister S."/>
            <person name="Riley R."/>
            <person name="Sitrit Y."/>
            <person name="Stielow J.B."/>
            <person name="Szollosi G."/>
            <person name="Zifcakova L."/>
            <person name="Stursova M."/>
            <person name="Spatafora J.W."/>
            <person name="Tedersoo L."/>
            <person name="Vaario L.M."/>
            <person name="Yamada A."/>
            <person name="Yan M."/>
            <person name="Wang P."/>
            <person name="Xu J."/>
            <person name="Bruns T."/>
            <person name="Baldrian P."/>
            <person name="Vilgalys R."/>
            <person name="Dunand C."/>
            <person name="Henrissat B."/>
            <person name="Grigoriev I.V."/>
            <person name="Hibbett D."/>
            <person name="Nagy L.G."/>
            <person name="Martin F.M."/>
        </authorList>
    </citation>
    <scope>NUCLEOTIDE SEQUENCE</scope>
    <source>
        <strain evidence="1">BED1</strain>
    </source>
</reference>
<proteinExistence type="predicted"/>
<keyword evidence="2" id="KW-1185">Reference proteome</keyword>
<dbReference type="EMBL" id="WHUW01000005">
    <property type="protein sequence ID" value="KAF8446229.1"/>
    <property type="molecule type" value="Genomic_DNA"/>
</dbReference>
<evidence type="ECO:0000313" key="2">
    <source>
        <dbReference type="Proteomes" id="UP001194468"/>
    </source>
</evidence>
<organism evidence="1 2">
    <name type="scientific">Boletus edulis BED1</name>
    <dbReference type="NCBI Taxonomy" id="1328754"/>
    <lineage>
        <taxon>Eukaryota</taxon>
        <taxon>Fungi</taxon>
        <taxon>Dikarya</taxon>
        <taxon>Basidiomycota</taxon>
        <taxon>Agaricomycotina</taxon>
        <taxon>Agaricomycetes</taxon>
        <taxon>Agaricomycetidae</taxon>
        <taxon>Boletales</taxon>
        <taxon>Boletineae</taxon>
        <taxon>Boletaceae</taxon>
        <taxon>Boletoideae</taxon>
        <taxon>Boletus</taxon>
    </lineage>
</organism>
<protein>
    <submittedName>
        <fullName evidence="1">Uncharacterized protein</fullName>
    </submittedName>
</protein>